<dbReference type="KEGG" id="lamb:KBB96_15350"/>
<dbReference type="EMBL" id="CP073100">
    <property type="protein sequence ID" value="QUE50240.1"/>
    <property type="molecule type" value="Genomic_DNA"/>
</dbReference>
<dbReference type="InterPro" id="IPR011009">
    <property type="entry name" value="Kinase-like_dom_sf"/>
</dbReference>
<accession>A0A975G7L9</accession>
<gene>
    <name evidence="2" type="ORF">KBB96_15350</name>
</gene>
<dbReference type="Proteomes" id="UP000676169">
    <property type="component" value="Chromosome"/>
</dbReference>
<feature type="domain" description="Aminoglycoside phosphotransferase" evidence="1">
    <location>
        <begin position="243"/>
        <end position="418"/>
    </location>
</feature>
<protein>
    <recommendedName>
        <fullName evidence="1">Aminoglycoside phosphotransferase domain-containing protein</fullName>
    </recommendedName>
</protein>
<dbReference type="AlphaFoldDB" id="A0A975G7L9"/>
<evidence type="ECO:0000313" key="2">
    <source>
        <dbReference type="EMBL" id="QUE50240.1"/>
    </source>
</evidence>
<organism evidence="2 3">
    <name type="scientific">Luteolibacter ambystomatis</name>
    <dbReference type="NCBI Taxonomy" id="2824561"/>
    <lineage>
        <taxon>Bacteria</taxon>
        <taxon>Pseudomonadati</taxon>
        <taxon>Verrucomicrobiota</taxon>
        <taxon>Verrucomicrobiia</taxon>
        <taxon>Verrucomicrobiales</taxon>
        <taxon>Verrucomicrobiaceae</taxon>
        <taxon>Luteolibacter</taxon>
    </lineage>
</organism>
<reference evidence="2" key="1">
    <citation type="submission" date="2021-04" db="EMBL/GenBank/DDBJ databases">
        <title>Luteolibacter sp. 32A isolated from the skin of an Anderson's salamander (Ambystoma andersonii).</title>
        <authorList>
            <person name="Spergser J."/>
            <person name="Busse H.-J."/>
        </authorList>
    </citation>
    <scope>NUCLEOTIDE SEQUENCE</scope>
    <source>
        <strain evidence="2">32A</strain>
    </source>
</reference>
<proteinExistence type="predicted"/>
<dbReference type="SUPFAM" id="SSF56112">
    <property type="entry name" value="Protein kinase-like (PK-like)"/>
    <property type="match status" value="1"/>
</dbReference>
<dbReference type="InterPro" id="IPR002575">
    <property type="entry name" value="Aminoglycoside_PTrfase"/>
</dbReference>
<evidence type="ECO:0000313" key="3">
    <source>
        <dbReference type="Proteomes" id="UP000676169"/>
    </source>
</evidence>
<dbReference type="RefSeq" id="WP_211630358.1">
    <property type="nucleotide sequence ID" value="NZ_CP073100.1"/>
</dbReference>
<evidence type="ECO:0000259" key="1">
    <source>
        <dbReference type="Pfam" id="PF01636"/>
    </source>
</evidence>
<dbReference type="Pfam" id="PF01636">
    <property type="entry name" value="APH"/>
    <property type="match status" value="1"/>
</dbReference>
<keyword evidence="3" id="KW-1185">Reference proteome</keyword>
<name>A0A975G7L9_9BACT</name>
<sequence>MATVLVIAGGDISRKLPFLKAGCACPALIPLNTRPLAAYVMDAYGRGHDLHLFVDERFTDEVRRELSPRKHGFTLHGVQPGPGVVDTLRQALEKVSAVGEVIVNLVTTIPVEIPASGEVQGGVLPAHSTSEWSAIAWREDAMTFHAKGEARPDDALAFTGVFNLPSTILAQAVATAARPNDLLSVIEAAAPRTPLTLRSTTWIDCGHETNYYRSRASLVNSRSFNRLRVDTRRGTITKSSSDKEKLSREAAYLETLPAGLRVLFPRLVSVSANAGEVESYEMEYYGYPNLAEYLLYWDLSKESWWRCFDSLHDTLDLFRAHPASIGPAAYRQFHWDKTVSRIGTYLRSLSDASLRDALENQNVTLNGRMLPPLRTMLASAGEVIESAYRESAFGIFHGDFCFNNILFDVASGVVRLIDPRGSFGASCPGIHGDWRYDLAKLSHSAIGHYDYIVNGLFDVWRDASGFHLEIGLRPNAPWLAEMTRWLIAVQKADPREIEVMTALLFLSMCPLHADDADRQLAFFLRGLDLLSQALA</sequence>